<protein>
    <recommendedName>
        <fullName evidence="5">Prenyltransferase/squalene oxidase-like repeat protein</fullName>
    </recommendedName>
</protein>
<proteinExistence type="predicted"/>
<dbReference type="InterPro" id="IPR008930">
    <property type="entry name" value="Terpenoid_cyclase/PrenylTrfase"/>
</dbReference>
<evidence type="ECO:0000313" key="4">
    <source>
        <dbReference type="Proteomes" id="UP000295680"/>
    </source>
</evidence>
<feature type="compositionally biased region" description="Low complexity" evidence="1">
    <location>
        <begin position="417"/>
        <end position="433"/>
    </location>
</feature>
<dbReference type="Proteomes" id="UP000295680">
    <property type="component" value="Unassembled WGS sequence"/>
</dbReference>
<feature type="transmembrane region" description="Helical" evidence="2">
    <location>
        <begin position="802"/>
        <end position="825"/>
    </location>
</feature>
<sequence length="834" mass="85471">MSVSPRTKDETVESSLRRRGAALAAALSVLVAGVAVTVQTGTAWASAERAAAKANSRWLAKQLAPDGTLNNPNGGDLPDHGLMIDTLFAMYASGDGKLAAPIVKYMDAHATDYYTWDGLLPGQGYDAIIVGGATAKVLVAAEMAGRDPRTFGGHDMVAETQGAIMRSGPDKGRVSDYAKKPEMADIVSNNANMFGQALGVIGLAAVGENDQLAIDKLLTQQCSEGYFRIFFGHVKTTETGDHVTPDGYKVSTCDEGKPFDQSGPDGDATGMALSALLAARKAGAANLDAPIDKTVAWLKAHQPAGGGWHGGVTTDAPNTNSTGLIVQALAEAGGADDAVRKGTAYLKASQASDADAGNALTNDIGAIAYTPEQYHSARTTGVTGLDTWIRAGAQASLGLSQVGFYDLAQGRVPPDEPTSQTPTPSQTPTGGSPSPEPSHEPTGSPPPANPPAAGTGTRPPPATRRGGTVVTPSTSPPDEPSVAATPPVPGPPAPATALGGYLAGKLVNGDHVEVTQDGRTFVDYDATADLLLALRTLGEQPEAVDRVSKFLLTPESVKAYAHGVPYEQADAAYAEPLAKLLIIARFQPPGPDDVIGQLANDLARLRTDSGEFVDTGGFADTSRSVQHQAWAILATGADPDVLIARQCKDGTFPSDLTKKDCDTGDLAATAIAVEALNSGRPDEWTKKHATALETAAGALQSTVDDPVLAARMTAARASVGLDVSETVRAVGALLLADGGMAKTEGAGSDLATSIAVAPGVAGRSWTQSPGSPVVAAVRLPLTRSGDDPRPVAQASVPSAPTLSWIALGFVLAAAVAVGGRVVLGLRKRTKGVAR</sequence>
<evidence type="ECO:0000256" key="2">
    <source>
        <dbReference type="SAM" id="Phobius"/>
    </source>
</evidence>
<dbReference type="CDD" id="cd00688">
    <property type="entry name" value="ISOPREN_C2_like"/>
    <property type="match status" value="1"/>
</dbReference>
<keyword evidence="2" id="KW-1133">Transmembrane helix</keyword>
<evidence type="ECO:0008006" key="5">
    <source>
        <dbReference type="Google" id="ProtNLM"/>
    </source>
</evidence>
<keyword evidence="4" id="KW-1185">Reference proteome</keyword>
<feature type="region of interest" description="Disordered" evidence="1">
    <location>
        <begin position="408"/>
        <end position="496"/>
    </location>
</feature>
<reference evidence="3 4" key="1">
    <citation type="submission" date="2019-03" db="EMBL/GenBank/DDBJ databases">
        <title>Genomic Encyclopedia of Type Strains, Phase IV (KMG-IV): sequencing the most valuable type-strain genomes for metagenomic binning, comparative biology and taxonomic classification.</title>
        <authorList>
            <person name="Goeker M."/>
        </authorList>
    </citation>
    <scope>NUCLEOTIDE SEQUENCE [LARGE SCALE GENOMIC DNA]</scope>
    <source>
        <strain evidence="3 4">DSM 45934</strain>
    </source>
</reference>
<dbReference type="AlphaFoldDB" id="A0A4V2S615"/>
<dbReference type="Gene3D" id="1.50.10.20">
    <property type="match status" value="1"/>
</dbReference>
<dbReference type="OrthoDB" id="3637834at2"/>
<organism evidence="3 4">
    <name type="scientific">Actinocrispum wychmicini</name>
    <dbReference type="NCBI Taxonomy" id="1213861"/>
    <lineage>
        <taxon>Bacteria</taxon>
        <taxon>Bacillati</taxon>
        <taxon>Actinomycetota</taxon>
        <taxon>Actinomycetes</taxon>
        <taxon>Pseudonocardiales</taxon>
        <taxon>Pseudonocardiaceae</taxon>
        <taxon>Actinocrispum</taxon>
    </lineage>
</organism>
<keyword evidence="2" id="KW-0472">Membrane</keyword>
<accession>A0A4V2S615</accession>
<name>A0A4V2S615_9PSEU</name>
<comment type="caution">
    <text evidence="3">The sequence shown here is derived from an EMBL/GenBank/DDBJ whole genome shotgun (WGS) entry which is preliminary data.</text>
</comment>
<keyword evidence="2" id="KW-0812">Transmembrane</keyword>
<dbReference type="EMBL" id="SLWS01000009">
    <property type="protein sequence ID" value="TCO54290.1"/>
    <property type="molecule type" value="Genomic_DNA"/>
</dbReference>
<feature type="compositionally biased region" description="Low complexity" evidence="1">
    <location>
        <begin position="451"/>
        <end position="468"/>
    </location>
</feature>
<dbReference type="SUPFAM" id="SSF48239">
    <property type="entry name" value="Terpenoid cyclases/Protein prenyltransferases"/>
    <property type="match status" value="2"/>
</dbReference>
<evidence type="ECO:0000256" key="1">
    <source>
        <dbReference type="SAM" id="MobiDB-lite"/>
    </source>
</evidence>
<gene>
    <name evidence="3" type="ORF">EV192_109271</name>
</gene>
<evidence type="ECO:0000313" key="3">
    <source>
        <dbReference type="EMBL" id="TCO54290.1"/>
    </source>
</evidence>